<dbReference type="PANTHER" id="PTHR47027:SF20">
    <property type="entry name" value="REVERSE TRANSCRIPTASE-LIKE PROTEIN WITH RNA-DIRECTED DNA POLYMERASE DOMAIN"/>
    <property type="match status" value="1"/>
</dbReference>
<protein>
    <submittedName>
        <fullName evidence="2">Reverse transcriptase</fullName>
    </submittedName>
</protein>
<proteinExistence type="predicted"/>
<sequence>MKRGTAPGIDGLQSDVLKELLHQECFESVNQQGEALQGITYAPEESELPWKPLTHFGQCLYKVITKTWELEKCPELWDEVTLCNLFKSGDPELLVNYRGISLISVGLKTLLSVIADRLYGELESRDFFSKWQSGFRRKEEAVAQFISIAEVIRRRGIKVKPTATFAVFVDFKKAFDKVHHEALYRILDHIGVRGKALEFIRALYTNAKIRVRSGGKLSDSFGMLRGNRQGCPMSPLLFDIFVNFLLEECGTGVGDLNEDPCLGGQFADDLVALCESIEDIKLFLTRLYNWCVKWGMEIGPQKSGVMLFGGTEAIRAEYNNTSFKAGPDDIPKVTEYKYLGI</sequence>
<dbReference type="CDD" id="cd01650">
    <property type="entry name" value="RT_nLTR_like"/>
    <property type="match status" value="1"/>
</dbReference>
<dbReference type="PANTHER" id="PTHR47027">
    <property type="entry name" value="REVERSE TRANSCRIPTASE DOMAIN-CONTAINING PROTEIN"/>
    <property type="match status" value="1"/>
</dbReference>
<accession>A0A074REN7</accession>
<feature type="domain" description="Reverse transcriptase" evidence="1">
    <location>
        <begin position="66"/>
        <end position="341"/>
    </location>
</feature>
<name>A0A074REN7_9AGAM</name>
<keyword evidence="2" id="KW-0808">Transferase</keyword>
<keyword evidence="2" id="KW-0695">RNA-directed DNA polymerase</keyword>
<evidence type="ECO:0000313" key="2">
    <source>
        <dbReference type="EMBL" id="KEP45596.1"/>
    </source>
</evidence>
<dbReference type="InterPro" id="IPR000477">
    <property type="entry name" value="RT_dom"/>
</dbReference>
<organism evidence="2 3">
    <name type="scientific">Rhizoctonia solani 123E</name>
    <dbReference type="NCBI Taxonomy" id="1423351"/>
    <lineage>
        <taxon>Eukaryota</taxon>
        <taxon>Fungi</taxon>
        <taxon>Dikarya</taxon>
        <taxon>Basidiomycota</taxon>
        <taxon>Agaricomycotina</taxon>
        <taxon>Agaricomycetes</taxon>
        <taxon>Cantharellales</taxon>
        <taxon>Ceratobasidiaceae</taxon>
        <taxon>Rhizoctonia</taxon>
    </lineage>
</organism>
<feature type="non-terminal residue" evidence="2">
    <location>
        <position position="341"/>
    </location>
</feature>
<dbReference type="STRING" id="1423351.A0A074REN7"/>
<keyword evidence="3" id="KW-1185">Reference proteome</keyword>
<evidence type="ECO:0000313" key="3">
    <source>
        <dbReference type="Proteomes" id="UP000027456"/>
    </source>
</evidence>
<reference evidence="2 3" key="1">
    <citation type="submission" date="2013-12" db="EMBL/GenBank/DDBJ databases">
        <authorList>
            <person name="Cubeta M."/>
            <person name="Pakala S."/>
            <person name="Fedorova N."/>
            <person name="Thomas E."/>
            <person name="Dean R."/>
            <person name="Jabaji S."/>
            <person name="Neate S."/>
            <person name="Toda T."/>
            <person name="Tavantzis S."/>
            <person name="Vilgalys R."/>
            <person name="Bharathan N."/>
            <person name="Pakala S."/>
            <person name="Losada L.S."/>
            <person name="Zafar N."/>
            <person name="Nierman W."/>
        </authorList>
    </citation>
    <scope>NUCLEOTIDE SEQUENCE [LARGE SCALE GENOMIC DNA]</scope>
    <source>
        <strain evidence="2 3">123E</strain>
    </source>
</reference>
<dbReference type="HOGENOM" id="CLU_840344_0_0_1"/>
<gene>
    <name evidence="2" type="ORF">V565_257010</name>
</gene>
<dbReference type="Pfam" id="PF00078">
    <property type="entry name" value="RVT_1"/>
    <property type="match status" value="1"/>
</dbReference>
<dbReference type="PROSITE" id="PS50878">
    <property type="entry name" value="RT_POL"/>
    <property type="match status" value="1"/>
</dbReference>
<keyword evidence="2" id="KW-0548">Nucleotidyltransferase</keyword>
<dbReference type="GO" id="GO:0003964">
    <property type="term" value="F:RNA-directed DNA polymerase activity"/>
    <property type="evidence" value="ECO:0007669"/>
    <property type="project" value="UniProtKB-KW"/>
</dbReference>
<comment type="caution">
    <text evidence="2">The sequence shown here is derived from an EMBL/GenBank/DDBJ whole genome shotgun (WGS) entry which is preliminary data.</text>
</comment>
<dbReference type="SUPFAM" id="SSF56672">
    <property type="entry name" value="DNA/RNA polymerases"/>
    <property type="match status" value="1"/>
</dbReference>
<dbReference type="Proteomes" id="UP000027456">
    <property type="component" value="Unassembled WGS sequence"/>
</dbReference>
<evidence type="ECO:0000259" key="1">
    <source>
        <dbReference type="PROSITE" id="PS50878"/>
    </source>
</evidence>
<dbReference type="OrthoDB" id="2742885at2759"/>
<dbReference type="AlphaFoldDB" id="A0A074REN7"/>
<dbReference type="InterPro" id="IPR043502">
    <property type="entry name" value="DNA/RNA_pol_sf"/>
</dbReference>
<dbReference type="EMBL" id="AZST01001646">
    <property type="protein sequence ID" value="KEP45596.1"/>
    <property type="molecule type" value="Genomic_DNA"/>
</dbReference>